<organism evidence="2 3">
    <name type="scientific">Tolypocladium capitatum</name>
    <dbReference type="NCBI Taxonomy" id="45235"/>
    <lineage>
        <taxon>Eukaryota</taxon>
        <taxon>Fungi</taxon>
        <taxon>Dikarya</taxon>
        <taxon>Ascomycota</taxon>
        <taxon>Pezizomycotina</taxon>
        <taxon>Sordariomycetes</taxon>
        <taxon>Hypocreomycetidae</taxon>
        <taxon>Hypocreales</taxon>
        <taxon>Ophiocordycipitaceae</taxon>
        <taxon>Tolypocladium</taxon>
    </lineage>
</organism>
<accession>A0A2K3QM74</accession>
<dbReference type="Proteomes" id="UP000236621">
    <property type="component" value="Unassembled WGS sequence"/>
</dbReference>
<comment type="caution">
    <text evidence="2">The sequence shown here is derived from an EMBL/GenBank/DDBJ whole genome shotgun (WGS) entry which is preliminary data.</text>
</comment>
<feature type="non-terminal residue" evidence="2">
    <location>
        <position position="215"/>
    </location>
</feature>
<sequence length="215" mass="23063">MLAGRYIMNGASGLLFARELFGPQRRYPQSWSPWIVRLTELGWHLSRALILLHVLRNLPAVPRRVLERHHPQPPRLRLGPDEEPVHAPLLQLLHGVVQVVDPDGHLESPSRLARADGSRGDELRRGLDAQQVDDDVAELDGAAVGILEEHLGREDARVEGPAGGQVVGEEGDGREGGEGVQGCGGHGGGGGCSRGSRLLQWPSPGDDGVCILSAV</sequence>
<dbReference type="EMBL" id="NRSZ01000233">
    <property type="protein sequence ID" value="PNY28630.1"/>
    <property type="molecule type" value="Genomic_DNA"/>
</dbReference>
<feature type="region of interest" description="Disordered" evidence="1">
    <location>
        <begin position="156"/>
        <end position="199"/>
    </location>
</feature>
<evidence type="ECO:0000256" key="1">
    <source>
        <dbReference type="SAM" id="MobiDB-lite"/>
    </source>
</evidence>
<protein>
    <submittedName>
        <fullName evidence="2">Uncharacterized protein</fullName>
    </submittedName>
</protein>
<evidence type="ECO:0000313" key="2">
    <source>
        <dbReference type="EMBL" id="PNY28630.1"/>
    </source>
</evidence>
<dbReference type="OrthoDB" id="10600100at2759"/>
<keyword evidence="3" id="KW-1185">Reference proteome</keyword>
<gene>
    <name evidence="2" type="ORF">TCAP_01449</name>
</gene>
<name>A0A2K3QM74_9HYPO</name>
<proteinExistence type="predicted"/>
<feature type="compositionally biased region" description="Gly residues" evidence="1">
    <location>
        <begin position="178"/>
        <end position="193"/>
    </location>
</feature>
<evidence type="ECO:0000313" key="3">
    <source>
        <dbReference type="Proteomes" id="UP000236621"/>
    </source>
</evidence>
<reference evidence="2 3" key="1">
    <citation type="submission" date="2017-08" db="EMBL/GenBank/DDBJ databases">
        <title>Harnessing the power of phylogenomics to disentangle the directionality and signatures of interkingdom host jumping in the parasitic fungal genus Tolypocladium.</title>
        <authorList>
            <person name="Quandt C.A."/>
            <person name="Patterson W."/>
            <person name="Spatafora J.W."/>
        </authorList>
    </citation>
    <scope>NUCLEOTIDE SEQUENCE [LARGE SCALE GENOMIC DNA]</scope>
    <source>
        <strain evidence="2 3">CBS 113982</strain>
    </source>
</reference>
<dbReference type="AlphaFoldDB" id="A0A2K3QM74"/>